<dbReference type="Proteomes" id="UP001625389">
    <property type="component" value="Unassembled WGS sequence"/>
</dbReference>
<feature type="region of interest" description="Disordered" evidence="1">
    <location>
        <begin position="1"/>
        <end position="46"/>
    </location>
</feature>
<evidence type="ECO:0000313" key="3">
    <source>
        <dbReference type="Proteomes" id="UP001625389"/>
    </source>
</evidence>
<sequence>MEVNTIKYTKQQRTTATNQREQTWQKFKKQANQLSAHKHGTRRNGH</sequence>
<evidence type="ECO:0000313" key="2">
    <source>
        <dbReference type="EMBL" id="MFL2028818.1"/>
    </source>
</evidence>
<accession>A0ABW8UBQ9</accession>
<protein>
    <submittedName>
        <fullName evidence="2">Uncharacterized protein</fullName>
    </submittedName>
</protein>
<name>A0ABW8UBQ9_9LACO</name>
<reference evidence="2 3" key="1">
    <citation type="submission" date="2024-08" db="EMBL/GenBank/DDBJ databases">
        <authorList>
            <person name="Arias E."/>
        </authorList>
    </citation>
    <scope>NUCLEOTIDE SEQUENCE [LARGE SCALE GENOMIC DNA]</scope>
    <source>
        <strain evidence="2 3">FAM 25317</strain>
    </source>
</reference>
<dbReference type="EMBL" id="JBGQPK010000011">
    <property type="protein sequence ID" value="MFL2028818.1"/>
    <property type="molecule type" value="Genomic_DNA"/>
</dbReference>
<organism evidence="2 3">
    <name type="scientific">Loigolactobacillus zhaoyuanensis</name>
    <dbReference type="NCBI Taxonomy" id="2486017"/>
    <lineage>
        <taxon>Bacteria</taxon>
        <taxon>Bacillati</taxon>
        <taxon>Bacillota</taxon>
        <taxon>Bacilli</taxon>
        <taxon>Lactobacillales</taxon>
        <taxon>Lactobacillaceae</taxon>
        <taxon>Loigolactobacillus</taxon>
    </lineage>
</organism>
<dbReference type="RefSeq" id="WP_386794758.1">
    <property type="nucleotide sequence ID" value="NZ_JBGQPK010000011.1"/>
</dbReference>
<gene>
    <name evidence="2" type="ORF">ACEN34_04220</name>
</gene>
<comment type="caution">
    <text evidence="2">The sequence shown here is derived from an EMBL/GenBank/DDBJ whole genome shotgun (WGS) entry which is preliminary data.</text>
</comment>
<keyword evidence="3" id="KW-1185">Reference proteome</keyword>
<evidence type="ECO:0000256" key="1">
    <source>
        <dbReference type="SAM" id="MobiDB-lite"/>
    </source>
</evidence>
<proteinExistence type="predicted"/>
<feature type="compositionally biased region" description="Basic residues" evidence="1">
    <location>
        <begin position="36"/>
        <end position="46"/>
    </location>
</feature>
<feature type="compositionally biased region" description="Polar residues" evidence="1">
    <location>
        <begin position="1"/>
        <end position="35"/>
    </location>
</feature>